<evidence type="ECO:0000313" key="2">
    <source>
        <dbReference type="Proteomes" id="UP000008144"/>
    </source>
</evidence>
<reference evidence="1" key="2">
    <citation type="journal article" date="2008" name="Genome Biol.">
        <title>Improved genome assembly and evidence-based global gene model set for the chordate Ciona intestinalis: new insight into intron and operon populations.</title>
        <authorList>
            <person name="Satou Y."/>
            <person name="Mineta K."/>
            <person name="Ogasawara M."/>
            <person name="Sasakura Y."/>
            <person name="Shoguchi E."/>
            <person name="Ueno K."/>
            <person name="Yamada L."/>
            <person name="Matsumoto J."/>
            <person name="Wasserscheid J."/>
            <person name="Dewar K."/>
            <person name="Wiley G.B."/>
            <person name="Macmil S.L."/>
            <person name="Roe B.A."/>
            <person name="Zeller R.W."/>
            <person name="Hastings K.E."/>
            <person name="Lemaire P."/>
            <person name="Lindquist E."/>
            <person name="Endo T."/>
            <person name="Hotta K."/>
            <person name="Inaba K."/>
        </authorList>
    </citation>
    <scope>NUCLEOTIDE SEQUENCE [LARGE SCALE GENOMIC DNA]</scope>
    <source>
        <strain evidence="1">wild type</strain>
    </source>
</reference>
<dbReference type="InParanoid" id="H2XQP3"/>
<sequence length="46" mass="5334">MFTLKSGRCGQRMKMRICFYKAKDFCLLQVESMKNLIGTIIIIVFG</sequence>
<reference evidence="2" key="1">
    <citation type="journal article" date="2002" name="Science">
        <title>The draft genome of Ciona intestinalis: insights into chordate and vertebrate origins.</title>
        <authorList>
            <person name="Dehal P."/>
            <person name="Satou Y."/>
            <person name="Campbell R.K."/>
            <person name="Chapman J."/>
            <person name="Degnan B."/>
            <person name="De Tomaso A."/>
            <person name="Davidson B."/>
            <person name="Di Gregorio A."/>
            <person name="Gelpke M."/>
            <person name="Goodstein D.M."/>
            <person name="Harafuji N."/>
            <person name="Hastings K.E."/>
            <person name="Ho I."/>
            <person name="Hotta K."/>
            <person name="Huang W."/>
            <person name="Kawashima T."/>
            <person name="Lemaire P."/>
            <person name="Martinez D."/>
            <person name="Meinertzhagen I.A."/>
            <person name="Necula S."/>
            <person name="Nonaka M."/>
            <person name="Putnam N."/>
            <person name="Rash S."/>
            <person name="Saiga H."/>
            <person name="Satake M."/>
            <person name="Terry A."/>
            <person name="Yamada L."/>
            <person name="Wang H.G."/>
            <person name="Awazu S."/>
            <person name="Azumi K."/>
            <person name="Boore J."/>
            <person name="Branno M."/>
            <person name="Chin-Bow S."/>
            <person name="DeSantis R."/>
            <person name="Doyle S."/>
            <person name="Francino P."/>
            <person name="Keys D.N."/>
            <person name="Haga S."/>
            <person name="Hayashi H."/>
            <person name="Hino K."/>
            <person name="Imai K.S."/>
            <person name="Inaba K."/>
            <person name="Kano S."/>
            <person name="Kobayashi K."/>
            <person name="Kobayashi M."/>
            <person name="Lee B.I."/>
            <person name="Makabe K.W."/>
            <person name="Manohar C."/>
            <person name="Matassi G."/>
            <person name="Medina M."/>
            <person name="Mochizuki Y."/>
            <person name="Mount S."/>
            <person name="Morishita T."/>
            <person name="Miura S."/>
            <person name="Nakayama A."/>
            <person name="Nishizaka S."/>
            <person name="Nomoto H."/>
            <person name="Ohta F."/>
            <person name="Oishi K."/>
            <person name="Rigoutsos I."/>
            <person name="Sano M."/>
            <person name="Sasaki A."/>
            <person name="Sasakura Y."/>
            <person name="Shoguchi E."/>
            <person name="Shin-i T."/>
            <person name="Spagnuolo A."/>
            <person name="Stainier D."/>
            <person name="Suzuki M.M."/>
            <person name="Tassy O."/>
            <person name="Takatori N."/>
            <person name="Tokuoka M."/>
            <person name="Yagi K."/>
            <person name="Yoshizaki F."/>
            <person name="Wada S."/>
            <person name="Zhang C."/>
            <person name="Hyatt P.D."/>
            <person name="Larimer F."/>
            <person name="Detter C."/>
            <person name="Doggett N."/>
            <person name="Glavina T."/>
            <person name="Hawkins T."/>
            <person name="Richardson P."/>
            <person name="Lucas S."/>
            <person name="Kohara Y."/>
            <person name="Levine M."/>
            <person name="Satoh N."/>
            <person name="Rokhsar D.S."/>
        </authorList>
    </citation>
    <scope>NUCLEOTIDE SEQUENCE [LARGE SCALE GENOMIC DNA]</scope>
</reference>
<proteinExistence type="predicted"/>
<reference evidence="1" key="3">
    <citation type="submission" date="2025-08" db="UniProtKB">
        <authorList>
            <consortium name="Ensembl"/>
        </authorList>
    </citation>
    <scope>IDENTIFICATION</scope>
</reference>
<dbReference type="Proteomes" id="UP000008144">
    <property type="component" value="Chromosome 1"/>
</dbReference>
<name>H2XQP3_CIOIN</name>
<dbReference type="Ensembl" id="ENSCINT00000031535.1">
    <property type="protein sequence ID" value="ENSCINP00000031977.1"/>
    <property type="gene ID" value="ENSCING00000018947.1"/>
</dbReference>
<organism evidence="1 2">
    <name type="scientific">Ciona intestinalis</name>
    <name type="common">Transparent sea squirt</name>
    <name type="synonym">Ascidia intestinalis</name>
    <dbReference type="NCBI Taxonomy" id="7719"/>
    <lineage>
        <taxon>Eukaryota</taxon>
        <taxon>Metazoa</taxon>
        <taxon>Chordata</taxon>
        <taxon>Tunicata</taxon>
        <taxon>Ascidiacea</taxon>
        <taxon>Phlebobranchia</taxon>
        <taxon>Cionidae</taxon>
        <taxon>Ciona</taxon>
    </lineage>
</organism>
<reference evidence="1" key="4">
    <citation type="submission" date="2025-09" db="UniProtKB">
        <authorList>
            <consortium name="Ensembl"/>
        </authorList>
    </citation>
    <scope>IDENTIFICATION</scope>
</reference>
<dbReference type="HOGENOM" id="CLU_3190992_0_0_1"/>
<protein>
    <submittedName>
        <fullName evidence="1">Uncharacterized protein</fullName>
    </submittedName>
</protein>
<evidence type="ECO:0000313" key="1">
    <source>
        <dbReference type="Ensembl" id="ENSCINP00000031977.1"/>
    </source>
</evidence>
<dbReference type="EMBL" id="EAAA01000096">
    <property type="status" value="NOT_ANNOTATED_CDS"/>
    <property type="molecule type" value="Genomic_DNA"/>
</dbReference>
<keyword evidence="2" id="KW-1185">Reference proteome</keyword>
<accession>H2XQP3</accession>
<dbReference type="AlphaFoldDB" id="H2XQP3"/>